<proteinExistence type="predicted"/>
<dbReference type="Proteomes" id="UP001143474">
    <property type="component" value="Unassembled WGS sequence"/>
</dbReference>
<name>A0A9W6HYD1_9ACTN</name>
<dbReference type="EMBL" id="BSEV01000003">
    <property type="protein sequence ID" value="GLK08581.1"/>
    <property type="molecule type" value="Genomic_DNA"/>
</dbReference>
<dbReference type="AlphaFoldDB" id="A0A9W6HYD1"/>
<sequence length="90" mass="9581">MTARQDNRLTDGAPMLPVRCLQCGAGVQARKASWQQTSVQWSVEAAGACLERRASAPRGGPNGEAFLACEALRESIRQAALDGMIPVPDN</sequence>
<reference evidence="1" key="1">
    <citation type="journal article" date="2014" name="Int. J. Syst. Evol. Microbiol.">
        <title>Complete genome sequence of Corynebacterium casei LMG S-19264T (=DSM 44701T), isolated from a smear-ripened cheese.</title>
        <authorList>
            <consortium name="US DOE Joint Genome Institute (JGI-PGF)"/>
            <person name="Walter F."/>
            <person name="Albersmeier A."/>
            <person name="Kalinowski J."/>
            <person name="Ruckert C."/>
        </authorList>
    </citation>
    <scope>NUCLEOTIDE SEQUENCE</scope>
    <source>
        <strain evidence="1">VKM Ac-2007</strain>
    </source>
</reference>
<protein>
    <recommendedName>
        <fullName evidence="3">Ferredoxin</fullName>
    </recommendedName>
</protein>
<reference evidence="1" key="2">
    <citation type="submission" date="2023-01" db="EMBL/GenBank/DDBJ databases">
        <authorList>
            <person name="Sun Q."/>
            <person name="Evtushenko L."/>
        </authorList>
    </citation>
    <scope>NUCLEOTIDE SEQUENCE</scope>
    <source>
        <strain evidence="1">VKM Ac-2007</strain>
    </source>
</reference>
<evidence type="ECO:0000313" key="1">
    <source>
        <dbReference type="EMBL" id="GLK08581.1"/>
    </source>
</evidence>
<keyword evidence="2" id="KW-1185">Reference proteome</keyword>
<evidence type="ECO:0000313" key="2">
    <source>
        <dbReference type="Proteomes" id="UP001143474"/>
    </source>
</evidence>
<comment type="caution">
    <text evidence="1">The sequence shown here is derived from an EMBL/GenBank/DDBJ whole genome shotgun (WGS) entry which is preliminary data.</text>
</comment>
<dbReference type="RefSeq" id="WP_271217086.1">
    <property type="nucleotide sequence ID" value="NZ_BAAAVD010000059.1"/>
</dbReference>
<gene>
    <name evidence="1" type="ORF">GCM10017600_19860</name>
</gene>
<evidence type="ECO:0008006" key="3">
    <source>
        <dbReference type="Google" id="ProtNLM"/>
    </source>
</evidence>
<organism evidence="1 2">
    <name type="scientific">Streptosporangium carneum</name>
    <dbReference type="NCBI Taxonomy" id="47481"/>
    <lineage>
        <taxon>Bacteria</taxon>
        <taxon>Bacillati</taxon>
        <taxon>Actinomycetota</taxon>
        <taxon>Actinomycetes</taxon>
        <taxon>Streptosporangiales</taxon>
        <taxon>Streptosporangiaceae</taxon>
        <taxon>Streptosporangium</taxon>
    </lineage>
</organism>
<accession>A0A9W6HYD1</accession>